<feature type="compositionally biased region" description="Gly residues" evidence="1">
    <location>
        <begin position="280"/>
        <end position="289"/>
    </location>
</feature>
<feature type="compositionally biased region" description="Basic residues" evidence="1">
    <location>
        <begin position="319"/>
        <end position="356"/>
    </location>
</feature>
<evidence type="ECO:0000313" key="2">
    <source>
        <dbReference type="EMBL" id="BAJ97351.1"/>
    </source>
</evidence>
<dbReference type="EMBL" id="AK366148">
    <property type="protein sequence ID" value="BAJ97351.1"/>
    <property type="molecule type" value="mRNA"/>
</dbReference>
<name>F2DQI0_HORVV</name>
<evidence type="ECO:0000256" key="1">
    <source>
        <dbReference type="SAM" id="MobiDB-lite"/>
    </source>
</evidence>
<protein>
    <submittedName>
        <fullName evidence="2">Predicted protein</fullName>
    </submittedName>
</protein>
<feature type="region of interest" description="Disordered" evidence="1">
    <location>
        <begin position="84"/>
        <end position="138"/>
    </location>
</feature>
<feature type="compositionally biased region" description="Basic residues" evidence="1">
    <location>
        <begin position="531"/>
        <end position="542"/>
    </location>
</feature>
<proteinExistence type="evidence at transcript level"/>
<feature type="compositionally biased region" description="Low complexity" evidence="1">
    <location>
        <begin position="84"/>
        <end position="95"/>
    </location>
</feature>
<feature type="compositionally biased region" description="Basic residues" evidence="1">
    <location>
        <begin position="397"/>
        <end position="416"/>
    </location>
</feature>
<feature type="region of interest" description="Disordered" evidence="1">
    <location>
        <begin position="531"/>
        <end position="565"/>
    </location>
</feature>
<feature type="compositionally biased region" description="Basic and acidic residues" evidence="1">
    <location>
        <begin position="357"/>
        <end position="366"/>
    </location>
</feature>
<feature type="compositionally biased region" description="Gly residues" evidence="1">
    <location>
        <begin position="367"/>
        <end position="393"/>
    </location>
</feature>
<reference evidence="2" key="1">
    <citation type="journal article" date="2011" name="Plant Physiol.">
        <title>Comprehensive sequence analysis of 24,783 barley full-length cDNAs derived from 12 clone libraries.</title>
        <authorList>
            <person name="Matsumoto T."/>
            <person name="Tanaka T."/>
            <person name="Sakai H."/>
            <person name="Amano N."/>
            <person name="Kanamori H."/>
            <person name="Kurita K."/>
            <person name="Kikuta A."/>
            <person name="Kamiya K."/>
            <person name="Yamamoto M."/>
            <person name="Ikawa H."/>
            <person name="Fujii N."/>
            <person name="Hori K."/>
            <person name="Itoh T."/>
            <person name="Sato K."/>
        </authorList>
    </citation>
    <scope>NUCLEOTIDE SEQUENCE</scope>
    <source>
        <tissue evidence="2">Shoot and root</tissue>
    </source>
</reference>
<feature type="compositionally biased region" description="Basic and acidic residues" evidence="1">
    <location>
        <begin position="265"/>
        <end position="278"/>
    </location>
</feature>
<feature type="compositionally biased region" description="Low complexity" evidence="1">
    <location>
        <begin position="543"/>
        <end position="553"/>
    </location>
</feature>
<organism evidence="2">
    <name type="scientific">Hordeum vulgare subsp. vulgare</name>
    <name type="common">Domesticated barley</name>
    <dbReference type="NCBI Taxonomy" id="112509"/>
    <lineage>
        <taxon>Eukaryota</taxon>
        <taxon>Viridiplantae</taxon>
        <taxon>Streptophyta</taxon>
        <taxon>Embryophyta</taxon>
        <taxon>Tracheophyta</taxon>
        <taxon>Spermatophyta</taxon>
        <taxon>Magnoliopsida</taxon>
        <taxon>Liliopsida</taxon>
        <taxon>Poales</taxon>
        <taxon>Poaceae</taxon>
        <taxon>BOP clade</taxon>
        <taxon>Pooideae</taxon>
        <taxon>Triticodae</taxon>
        <taxon>Triticeae</taxon>
        <taxon>Hordeinae</taxon>
        <taxon>Hordeum</taxon>
    </lineage>
</organism>
<feature type="compositionally biased region" description="Basic and acidic residues" evidence="1">
    <location>
        <begin position="296"/>
        <end position="312"/>
    </location>
</feature>
<feature type="compositionally biased region" description="Low complexity" evidence="1">
    <location>
        <begin position="449"/>
        <end position="458"/>
    </location>
</feature>
<feature type="region of interest" description="Disordered" evidence="1">
    <location>
        <begin position="1"/>
        <end position="45"/>
    </location>
</feature>
<feature type="compositionally biased region" description="Basic residues" evidence="1">
    <location>
        <begin position="554"/>
        <end position="563"/>
    </location>
</feature>
<accession>F2DQI0</accession>
<feature type="region of interest" description="Disordered" evidence="1">
    <location>
        <begin position="245"/>
        <end position="471"/>
    </location>
</feature>
<dbReference type="AlphaFoldDB" id="F2DQI0"/>
<sequence>MLARVAPARPPSLPLSRPLPEAEADGGREEGGGGRPVRAGRQRGGEDAVMADLALEGQIGHHGPSTHSLHCAQFHTQQCLLPFASSPSSSSSSSTSPPPSLPTTTKPRRLLRLRPPRRHALRAPRPPPAGRLHRALRPRLLQERQPLRRRHQLPHRPLPLLAPPLAAALAVRAHARLRRAPPPLRLLVRLQVRQLLPDHLGRHGVPQRLHHRQQQLHLHAGRAEAVRRRHVPLDAAADGARRVLAATRGVQGRRGRARRAQGAPRGRDGVRRRVRLQDGARGGGGGAGQRGRPVRGAREGGRVQGDGERAVGEDQPGAGRRRHGQDGHHRRPQRRHARRLHLQHGHRRRARGRLHGARPDDREHGGAGRAPGGGVPVDGRPDGAGHGGAGGAPGHAVRARHAAVLHPVPRGRHGGLHLRQLGGRAPRQRRRGAAAAAAAGEGRDGRAHGAGPHRPGAAHGDRAPGLPRQRQRRVHGILPAEARRAPRLPRPAVEGVLAHRVRRLHARRDRAAGRVDAMERRLRARDALLRRVRQRGPRRRPKPGGVEQPGAQGARRRVQRRQLHTGGRVDTQSVVAFFLLF</sequence>
<feature type="compositionally biased region" description="Basic residues" evidence="1">
    <location>
        <begin position="106"/>
        <end position="122"/>
    </location>
</feature>